<name>A0A2A2JFH4_9BILA</name>
<keyword evidence="1" id="KW-1133">Transmembrane helix</keyword>
<evidence type="ECO:0000313" key="2">
    <source>
        <dbReference type="EMBL" id="PAV60528.1"/>
    </source>
</evidence>
<evidence type="ECO:0000256" key="1">
    <source>
        <dbReference type="SAM" id="Phobius"/>
    </source>
</evidence>
<dbReference type="OrthoDB" id="5877244at2759"/>
<organism evidence="2 3">
    <name type="scientific">Diploscapter pachys</name>
    <dbReference type="NCBI Taxonomy" id="2018661"/>
    <lineage>
        <taxon>Eukaryota</taxon>
        <taxon>Metazoa</taxon>
        <taxon>Ecdysozoa</taxon>
        <taxon>Nematoda</taxon>
        <taxon>Chromadorea</taxon>
        <taxon>Rhabditida</taxon>
        <taxon>Rhabditina</taxon>
        <taxon>Rhabditomorpha</taxon>
        <taxon>Rhabditoidea</taxon>
        <taxon>Rhabditidae</taxon>
        <taxon>Diploscapter</taxon>
    </lineage>
</organism>
<keyword evidence="1" id="KW-0472">Membrane</keyword>
<keyword evidence="1" id="KW-0812">Transmembrane</keyword>
<dbReference type="EMBL" id="LIAE01010465">
    <property type="protein sequence ID" value="PAV60528.1"/>
    <property type="molecule type" value="Genomic_DNA"/>
</dbReference>
<dbReference type="Proteomes" id="UP000218231">
    <property type="component" value="Unassembled WGS sequence"/>
</dbReference>
<gene>
    <name evidence="2" type="ORF">WR25_25537</name>
</gene>
<evidence type="ECO:0000313" key="3">
    <source>
        <dbReference type="Proteomes" id="UP000218231"/>
    </source>
</evidence>
<comment type="caution">
    <text evidence="2">The sequence shown here is derived from an EMBL/GenBank/DDBJ whole genome shotgun (WGS) entry which is preliminary data.</text>
</comment>
<keyword evidence="3" id="KW-1185">Reference proteome</keyword>
<dbReference type="AlphaFoldDB" id="A0A2A2JFH4"/>
<protein>
    <submittedName>
        <fullName evidence="2">Uncharacterized protein</fullName>
    </submittedName>
</protein>
<reference evidence="2 3" key="1">
    <citation type="journal article" date="2017" name="Curr. Biol.">
        <title>Genome architecture and evolution of a unichromosomal asexual nematode.</title>
        <authorList>
            <person name="Fradin H."/>
            <person name="Zegar C."/>
            <person name="Gutwein M."/>
            <person name="Lucas J."/>
            <person name="Kovtun M."/>
            <person name="Corcoran D."/>
            <person name="Baugh L.R."/>
            <person name="Kiontke K."/>
            <person name="Gunsalus K."/>
            <person name="Fitch D.H."/>
            <person name="Piano F."/>
        </authorList>
    </citation>
    <scope>NUCLEOTIDE SEQUENCE [LARGE SCALE GENOMIC DNA]</scope>
    <source>
        <strain evidence="2">PF1309</strain>
    </source>
</reference>
<sequence>MSKLRYLNKKPLCLQYAITNPSYARKHHYSGSKRKEPSFIMIILIGLCRLVVWLVVNAHKSLLDFLLKPADELFPSEYDCRQESHNVTYPTPIPIRRPRRCGLMRRDFGRTARMLAIQDRQAAMCYF</sequence>
<feature type="transmembrane region" description="Helical" evidence="1">
    <location>
        <begin position="38"/>
        <end position="56"/>
    </location>
</feature>
<proteinExistence type="predicted"/>
<accession>A0A2A2JFH4</accession>